<feature type="signal peptide" evidence="1">
    <location>
        <begin position="1"/>
        <end position="19"/>
    </location>
</feature>
<dbReference type="Proteomes" id="UP000308133">
    <property type="component" value="Unassembled WGS sequence"/>
</dbReference>
<evidence type="ECO:0000313" key="2">
    <source>
        <dbReference type="EMBL" id="TKX19057.1"/>
    </source>
</evidence>
<proteinExistence type="predicted"/>
<protein>
    <submittedName>
        <fullName evidence="2">Uncharacterized protein</fullName>
    </submittedName>
</protein>
<evidence type="ECO:0000256" key="1">
    <source>
        <dbReference type="SAM" id="SignalP"/>
    </source>
</evidence>
<evidence type="ECO:0000313" key="3">
    <source>
        <dbReference type="Proteomes" id="UP000308133"/>
    </source>
</evidence>
<feature type="chain" id="PRO_5020455357" evidence="1">
    <location>
        <begin position="20"/>
        <end position="265"/>
    </location>
</feature>
<keyword evidence="1" id="KW-0732">Signal</keyword>
<gene>
    <name evidence="2" type="ORF">C1H76_8948</name>
</gene>
<accession>A0A4U7AVH8</accession>
<reference evidence="2 3" key="1">
    <citation type="submission" date="2018-02" db="EMBL/GenBank/DDBJ databases">
        <title>Draft genome sequences of Elsinoe sp., causing black scab on jojoba.</title>
        <authorList>
            <person name="Stodart B."/>
            <person name="Jeffress S."/>
            <person name="Ash G."/>
            <person name="Arun Chinnappa K."/>
        </authorList>
    </citation>
    <scope>NUCLEOTIDE SEQUENCE [LARGE SCALE GENOMIC DNA]</scope>
    <source>
        <strain evidence="2 3">Hillstone_2</strain>
    </source>
</reference>
<name>A0A4U7AVH8_9PEZI</name>
<dbReference type="EMBL" id="PTQR01000123">
    <property type="protein sequence ID" value="TKX19057.1"/>
    <property type="molecule type" value="Genomic_DNA"/>
</dbReference>
<sequence>MLNFKTTLVATLLGLQAHAQQTSCGENGMESCTPGGMASKYALSTTYGPLTASGMAATPIYSVNYWSNFDNSCSASVGGKSYTGSACTNFIVQYMTLQATLGVYQNQNTAVNIFAANSNGPVWQYFLENRGQGPSNDLTADQGYYCNGQTCGPWRGSFLTGADRMTVGSDVRGIKVQCKNSLGATGLSQSNFNGLTAQIISGMRSNVSAWARFAVYRQDKTVIARCRIDMGLGGMDTCPDQLFGSNNYTGTPFDTPCNPCNERSP</sequence>
<dbReference type="AlphaFoldDB" id="A0A4U7AVH8"/>
<organism evidence="2 3">
    <name type="scientific">Elsinoe australis</name>
    <dbReference type="NCBI Taxonomy" id="40998"/>
    <lineage>
        <taxon>Eukaryota</taxon>
        <taxon>Fungi</taxon>
        <taxon>Dikarya</taxon>
        <taxon>Ascomycota</taxon>
        <taxon>Pezizomycotina</taxon>
        <taxon>Dothideomycetes</taxon>
        <taxon>Dothideomycetidae</taxon>
        <taxon>Myriangiales</taxon>
        <taxon>Elsinoaceae</taxon>
        <taxon>Elsinoe</taxon>
    </lineage>
</organism>
<comment type="caution">
    <text evidence="2">The sequence shown here is derived from an EMBL/GenBank/DDBJ whole genome shotgun (WGS) entry which is preliminary data.</text>
</comment>